<dbReference type="PROSITE" id="PS00599">
    <property type="entry name" value="AA_TRANSFER_CLASS_2"/>
    <property type="match status" value="1"/>
</dbReference>
<evidence type="ECO:0000256" key="2">
    <source>
        <dbReference type="ARBA" id="ARBA00010008"/>
    </source>
</evidence>
<keyword evidence="8" id="KW-1185">Reference proteome</keyword>
<sequence>MSGEFRAALRSELDQLAEAGLFRSVPRASEGEGKGPLVNFASSDYLGLGRHPAVIEAACRALREQGSGSGASRLLCPDAALLRELEAGLASWKGREAALVFSSGYAAALGTIPALIGSEDLVVLDRLSHASLIDGARASGAALRVFPHNDLEGLEGILSRYRGKFRRALVVTESVFSMDGDVAPLRELVALKEKHRAWCLVDEAHAEGIFGRTGAGRIEALGLQGRIEVELGTLSKALGSGGGFVAGDRELIELLVNRARSFIYSTALPPPAA</sequence>
<keyword evidence="4 5" id="KW-0663">Pyridoxal phosphate</keyword>
<comment type="similarity">
    <text evidence="2">Belongs to the class-II pyridoxal-phosphate-dependent aminotransferase family. BioF subfamily.</text>
</comment>
<name>A0A5E6MHK0_9BACT</name>
<evidence type="ECO:0000313" key="8">
    <source>
        <dbReference type="Proteomes" id="UP000381693"/>
    </source>
</evidence>
<protein>
    <submittedName>
        <fullName evidence="7">Partial 8-amino-7-oxononanoate synthase</fullName>
        <ecNumber evidence="7">2.3.1.47</ecNumber>
    </submittedName>
</protein>
<keyword evidence="3 7" id="KW-0808">Transferase</keyword>
<dbReference type="GO" id="GO:0030170">
    <property type="term" value="F:pyridoxal phosphate binding"/>
    <property type="evidence" value="ECO:0007669"/>
    <property type="project" value="InterPro"/>
</dbReference>
<dbReference type="GO" id="GO:0009102">
    <property type="term" value="P:biotin biosynthetic process"/>
    <property type="evidence" value="ECO:0007669"/>
    <property type="project" value="TreeGrafter"/>
</dbReference>
<dbReference type="EMBL" id="CABFUZ020000079">
    <property type="protein sequence ID" value="VVM04976.1"/>
    <property type="molecule type" value="Genomic_DNA"/>
</dbReference>
<dbReference type="PANTHER" id="PTHR13693">
    <property type="entry name" value="CLASS II AMINOTRANSFERASE/8-AMINO-7-OXONONANOATE SYNTHASE"/>
    <property type="match status" value="1"/>
</dbReference>
<proteinExistence type="inferred from homology"/>
<dbReference type="InterPro" id="IPR015421">
    <property type="entry name" value="PyrdxlP-dep_Trfase_major"/>
</dbReference>
<dbReference type="RefSeq" id="WP_178087603.1">
    <property type="nucleotide sequence ID" value="NZ_CABFUZ020000079.1"/>
</dbReference>
<feature type="non-terminal residue" evidence="7">
    <location>
        <position position="273"/>
    </location>
</feature>
<dbReference type="Pfam" id="PF00155">
    <property type="entry name" value="Aminotran_1_2"/>
    <property type="match status" value="1"/>
</dbReference>
<organism evidence="7 8">
    <name type="scientific">Methylacidimicrobium cyclopophantes</name>
    <dbReference type="NCBI Taxonomy" id="1041766"/>
    <lineage>
        <taxon>Bacteria</taxon>
        <taxon>Pseudomonadati</taxon>
        <taxon>Verrucomicrobiota</taxon>
        <taxon>Methylacidimicrobium</taxon>
    </lineage>
</organism>
<dbReference type="GO" id="GO:0008710">
    <property type="term" value="F:8-amino-7-oxononanoate synthase activity"/>
    <property type="evidence" value="ECO:0007669"/>
    <property type="project" value="UniProtKB-EC"/>
</dbReference>
<evidence type="ECO:0000256" key="5">
    <source>
        <dbReference type="RuleBase" id="RU003693"/>
    </source>
</evidence>
<dbReference type="SUPFAM" id="SSF53383">
    <property type="entry name" value="PLP-dependent transferases"/>
    <property type="match status" value="1"/>
</dbReference>
<evidence type="ECO:0000313" key="7">
    <source>
        <dbReference type="EMBL" id="VVM04976.1"/>
    </source>
</evidence>
<evidence type="ECO:0000259" key="6">
    <source>
        <dbReference type="Pfam" id="PF00155"/>
    </source>
</evidence>
<dbReference type="EC" id="2.3.1.47" evidence="7"/>
<accession>A0A5E6MHK0</accession>
<feature type="domain" description="Aminotransferase class I/classII large" evidence="6">
    <location>
        <begin position="37"/>
        <end position="273"/>
    </location>
</feature>
<evidence type="ECO:0000256" key="3">
    <source>
        <dbReference type="ARBA" id="ARBA00022679"/>
    </source>
</evidence>
<comment type="cofactor">
    <cofactor evidence="1 5">
        <name>pyridoxal 5'-phosphate</name>
        <dbReference type="ChEBI" id="CHEBI:597326"/>
    </cofactor>
</comment>
<reference evidence="7" key="1">
    <citation type="submission" date="2019-09" db="EMBL/GenBank/DDBJ databases">
        <authorList>
            <person name="Cremers G."/>
        </authorList>
    </citation>
    <scope>NUCLEOTIDE SEQUENCE [LARGE SCALE GENOMIC DNA]</scope>
    <source>
        <strain evidence="7">3B</strain>
    </source>
</reference>
<dbReference type="Proteomes" id="UP000381693">
    <property type="component" value="Unassembled WGS sequence"/>
</dbReference>
<evidence type="ECO:0000256" key="1">
    <source>
        <dbReference type="ARBA" id="ARBA00001933"/>
    </source>
</evidence>
<dbReference type="InterPro" id="IPR050087">
    <property type="entry name" value="AON_synthase_class-II"/>
</dbReference>
<gene>
    <name evidence="7" type="primary">bioF</name>
    <name evidence="7" type="ORF">MAMC_00347</name>
</gene>
<dbReference type="InterPro" id="IPR001917">
    <property type="entry name" value="Aminotrans_II_pyridoxalP_BS"/>
</dbReference>
<keyword evidence="7" id="KW-0012">Acyltransferase</keyword>
<dbReference type="InterPro" id="IPR015424">
    <property type="entry name" value="PyrdxlP-dep_Trfase"/>
</dbReference>
<dbReference type="PANTHER" id="PTHR13693:SF100">
    <property type="entry name" value="8-AMINO-7-OXONONANOATE SYNTHASE"/>
    <property type="match status" value="1"/>
</dbReference>
<dbReference type="Gene3D" id="3.40.640.10">
    <property type="entry name" value="Type I PLP-dependent aspartate aminotransferase-like (Major domain)"/>
    <property type="match status" value="1"/>
</dbReference>
<evidence type="ECO:0000256" key="4">
    <source>
        <dbReference type="ARBA" id="ARBA00022898"/>
    </source>
</evidence>
<comment type="caution">
    <text evidence="7">The sequence shown here is derived from an EMBL/GenBank/DDBJ whole genome shotgun (WGS) entry which is preliminary data.</text>
</comment>
<dbReference type="InterPro" id="IPR004839">
    <property type="entry name" value="Aminotransferase_I/II_large"/>
</dbReference>
<dbReference type="AlphaFoldDB" id="A0A5E6MHK0"/>